<dbReference type="Proteomes" id="UP000017981">
    <property type="component" value="Unassembled WGS sequence"/>
</dbReference>
<dbReference type="Gene3D" id="1.10.150.170">
    <property type="entry name" value="Putative methyltransferase TM0872, insert domain"/>
    <property type="match status" value="1"/>
</dbReference>
<dbReference type="CDD" id="cd02440">
    <property type="entry name" value="AdoMet_MTases"/>
    <property type="match status" value="1"/>
</dbReference>
<organism evidence="7 8">
    <name type="scientific">Crocosphaera watsonii WH 0005</name>
    <dbReference type="NCBI Taxonomy" id="423472"/>
    <lineage>
        <taxon>Bacteria</taxon>
        <taxon>Bacillati</taxon>
        <taxon>Cyanobacteriota</taxon>
        <taxon>Cyanophyceae</taxon>
        <taxon>Oscillatoriophycideae</taxon>
        <taxon>Chroococcales</taxon>
        <taxon>Aphanothecaceae</taxon>
        <taxon>Crocosphaera</taxon>
    </lineage>
</organism>
<proteinExistence type="inferred from homology"/>
<evidence type="ECO:0000256" key="5">
    <source>
        <dbReference type="ARBA" id="ARBA00022691"/>
    </source>
</evidence>
<dbReference type="Gene3D" id="3.40.50.150">
    <property type="entry name" value="Vaccinia Virus protein VP39"/>
    <property type="match status" value="1"/>
</dbReference>
<feature type="binding site" evidence="6">
    <location>
        <position position="55"/>
    </location>
    <ligand>
        <name>S-adenosyl-L-methionine</name>
        <dbReference type="ChEBI" id="CHEBI:59789"/>
    </ligand>
</feature>
<comment type="catalytic activity">
    <reaction evidence="6">
        <text>cytidine(1402) in 16S rRNA + S-adenosyl-L-methionine = N(4)-methylcytidine(1402) in 16S rRNA + S-adenosyl-L-homocysteine + H(+)</text>
        <dbReference type="Rhea" id="RHEA:42928"/>
        <dbReference type="Rhea" id="RHEA-COMP:10286"/>
        <dbReference type="Rhea" id="RHEA-COMP:10287"/>
        <dbReference type="ChEBI" id="CHEBI:15378"/>
        <dbReference type="ChEBI" id="CHEBI:57856"/>
        <dbReference type="ChEBI" id="CHEBI:59789"/>
        <dbReference type="ChEBI" id="CHEBI:74506"/>
        <dbReference type="ChEBI" id="CHEBI:82748"/>
        <dbReference type="EC" id="2.1.1.199"/>
    </reaction>
</comment>
<evidence type="ECO:0000313" key="8">
    <source>
        <dbReference type="Proteomes" id="UP000017981"/>
    </source>
</evidence>
<comment type="function">
    <text evidence="6">Specifically methylates the N4 position of cytidine in position 1402 (C1402) of 16S rRNA.</text>
</comment>
<dbReference type="SUPFAM" id="SSF53335">
    <property type="entry name" value="S-adenosyl-L-methionine-dependent methyltransferases"/>
    <property type="match status" value="1"/>
</dbReference>
<dbReference type="EMBL" id="CAQL01000036">
    <property type="protein sequence ID" value="CCQ53786.1"/>
    <property type="molecule type" value="Genomic_DNA"/>
</dbReference>
<keyword evidence="2 6" id="KW-0698">rRNA processing</keyword>
<evidence type="ECO:0000313" key="7">
    <source>
        <dbReference type="EMBL" id="CCQ53786.1"/>
    </source>
</evidence>
<accession>T2IJQ5</accession>
<comment type="caution">
    <text evidence="7">The sequence shown here is derived from an EMBL/GenBank/DDBJ whole genome shotgun (WGS) entry which is preliminary data.</text>
</comment>
<dbReference type="AlphaFoldDB" id="T2IJQ5"/>
<gene>
    <name evidence="6" type="primary">rsmH</name>
    <name evidence="7" type="ORF">CWATWH0005_4280</name>
</gene>
<protein>
    <recommendedName>
        <fullName evidence="6">Ribosomal RNA small subunit methyltransferase H</fullName>
        <ecNumber evidence="6">2.1.1.199</ecNumber>
    </recommendedName>
    <alternativeName>
        <fullName evidence="6">16S rRNA m(4)C1402 methyltransferase</fullName>
    </alternativeName>
    <alternativeName>
        <fullName evidence="6">rRNA (cytosine-N(4)-)-methyltransferase RsmH</fullName>
    </alternativeName>
</protein>
<name>T2IJQ5_CROWT</name>
<feature type="binding site" evidence="6">
    <location>
        <position position="99"/>
    </location>
    <ligand>
        <name>S-adenosyl-L-methionine</name>
        <dbReference type="ChEBI" id="CHEBI:59789"/>
    </ligand>
</feature>
<sequence>MPTPPTLHTPVLPQALLDGLAIDPNGHYLDATLGRGGHSRLILATFPDVRVTGIDLDDEAIATTQGNLSELFGDRLQVWQGNFADYSGKIGEFNGIIADLGVSSPQFDVAERGFSFRHQAPLDMRMNRQQSLTAAEIINHWDQTSLADLFYQYGEERRSRVIARRIVQQRPFETTTALAEAIALCFPPKQRYGRIHPATRVFQALRIAVNDELGSLERFLEKAPHWLKPGGHIGIISFHSLEDRRVKYSFRDSLLLDVVTKNRLFPKQKNKQTTLDLVRQIKVCTTES</sequence>
<dbReference type="GO" id="GO:0005737">
    <property type="term" value="C:cytoplasm"/>
    <property type="evidence" value="ECO:0007669"/>
    <property type="project" value="UniProtKB-SubCell"/>
</dbReference>
<dbReference type="SUPFAM" id="SSF81799">
    <property type="entry name" value="Putative methyltransferase TM0872, insert domain"/>
    <property type="match status" value="1"/>
</dbReference>
<evidence type="ECO:0000256" key="1">
    <source>
        <dbReference type="ARBA" id="ARBA00010396"/>
    </source>
</evidence>
<dbReference type="Pfam" id="PF01795">
    <property type="entry name" value="Methyltransf_5"/>
    <property type="match status" value="1"/>
</dbReference>
<keyword evidence="3 6" id="KW-0489">Methyltransferase</keyword>
<dbReference type="GO" id="GO:0070475">
    <property type="term" value="P:rRNA base methylation"/>
    <property type="evidence" value="ECO:0007669"/>
    <property type="project" value="UniProtKB-UniRule"/>
</dbReference>
<keyword evidence="4 6" id="KW-0808">Transferase</keyword>
<reference evidence="7 8" key="2">
    <citation type="submission" date="2013-09" db="EMBL/GenBank/DDBJ databases">
        <title>Whole genome comparison of six Crocosphaera watsonii strains with differing phenotypes.</title>
        <authorList>
            <person name="Bench S.R."/>
            <person name="Heller P."/>
            <person name="Frank I."/>
            <person name="Arciniega M."/>
            <person name="Shilova I.N."/>
            <person name="Zehr J.P."/>
        </authorList>
    </citation>
    <scope>NUCLEOTIDE SEQUENCE [LARGE SCALE GENOMIC DNA]</scope>
    <source>
        <strain evidence="7 8">WH 0005</strain>
    </source>
</reference>
<evidence type="ECO:0000256" key="6">
    <source>
        <dbReference type="HAMAP-Rule" id="MF_01007"/>
    </source>
</evidence>
<reference evidence="7 8" key="1">
    <citation type="submission" date="2013-01" db="EMBL/GenBank/DDBJ databases">
        <authorList>
            <person name="Bench S."/>
        </authorList>
    </citation>
    <scope>NUCLEOTIDE SEQUENCE [LARGE SCALE GENOMIC DNA]</scope>
    <source>
        <strain evidence="7 8">WH 0005</strain>
    </source>
</reference>
<evidence type="ECO:0000256" key="2">
    <source>
        <dbReference type="ARBA" id="ARBA00022552"/>
    </source>
</evidence>
<keyword evidence="5 6" id="KW-0949">S-adenosyl-L-methionine</keyword>
<dbReference type="HAMAP" id="MF_01007">
    <property type="entry name" value="16SrRNA_methyltr_H"/>
    <property type="match status" value="1"/>
</dbReference>
<dbReference type="NCBIfam" id="TIGR00006">
    <property type="entry name" value="16S rRNA (cytosine(1402)-N(4))-methyltransferase RsmH"/>
    <property type="match status" value="1"/>
</dbReference>
<dbReference type="InterPro" id="IPR002903">
    <property type="entry name" value="RsmH"/>
</dbReference>
<keyword evidence="6" id="KW-0963">Cytoplasm</keyword>
<feature type="binding site" evidence="6">
    <location>
        <position position="106"/>
    </location>
    <ligand>
        <name>S-adenosyl-L-methionine</name>
        <dbReference type="ChEBI" id="CHEBI:59789"/>
    </ligand>
</feature>
<dbReference type="PANTHER" id="PTHR11265">
    <property type="entry name" value="S-ADENOSYL-METHYLTRANSFERASE MRAW"/>
    <property type="match status" value="1"/>
</dbReference>
<feature type="binding site" evidence="6">
    <location>
        <begin position="36"/>
        <end position="38"/>
    </location>
    <ligand>
        <name>S-adenosyl-L-methionine</name>
        <dbReference type="ChEBI" id="CHEBI:59789"/>
    </ligand>
</feature>
<dbReference type="EC" id="2.1.1.199" evidence="6"/>
<dbReference type="InterPro" id="IPR029063">
    <property type="entry name" value="SAM-dependent_MTases_sf"/>
</dbReference>
<dbReference type="GO" id="GO:0071424">
    <property type="term" value="F:rRNA (cytosine-N4-)-methyltransferase activity"/>
    <property type="evidence" value="ECO:0007669"/>
    <property type="project" value="UniProtKB-UniRule"/>
</dbReference>
<feature type="binding site" evidence="6">
    <location>
        <position position="83"/>
    </location>
    <ligand>
        <name>S-adenosyl-L-methionine</name>
        <dbReference type="ChEBI" id="CHEBI:59789"/>
    </ligand>
</feature>
<evidence type="ECO:0000256" key="3">
    <source>
        <dbReference type="ARBA" id="ARBA00022603"/>
    </source>
</evidence>
<comment type="similarity">
    <text evidence="1 6">Belongs to the methyltransferase superfamily. RsmH family.</text>
</comment>
<dbReference type="PANTHER" id="PTHR11265:SF0">
    <property type="entry name" value="12S RRNA N4-METHYLCYTIDINE METHYLTRANSFERASE"/>
    <property type="match status" value="1"/>
</dbReference>
<dbReference type="InterPro" id="IPR023397">
    <property type="entry name" value="SAM-dep_MeTrfase_MraW_recog"/>
</dbReference>
<dbReference type="PIRSF" id="PIRSF004486">
    <property type="entry name" value="MraW"/>
    <property type="match status" value="1"/>
</dbReference>
<evidence type="ECO:0000256" key="4">
    <source>
        <dbReference type="ARBA" id="ARBA00022679"/>
    </source>
</evidence>
<comment type="subcellular location">
    <subcellularLocation>
        <location evidence="6">Cytoplasm</location>
    </subcellularLocation>
</comment>